<dbReference type="PROSITE" id="PS50893">
    <property type="entry name" value="ABC_TRANSPORTER_2"/>
    <property type="match status" value="1"/>
</dbReference>
<keyword evidence="2" id="KW-0547">Nucleotide-binding</keyword>
<evidence type="ECO:0000256" key="4">
    <source>
        <dbReference type="SAM" id="MobiDB-lite"/>
    </source>
</evidence>
<sequence>MICCPDDRGANRAVDRPTEPLAGPSAGPLLSLMDVTRDVALPDGTSLPVLRGVTFDVRLGEVVAIVGRSGAGKSSLLNVLGLLDVPTTGSYLCAGQDIARLSDRRRSRLRGEYFGFVFQQFHLLERRTALDNVAEPLLYGPSRGIGRRHDRARVLLERVGLADRLWAMPHQLSGGEQQRVALARALVRSPQLILADEPTGSLDGENGQAVLALLLRLVREERRTLVLVTHDMDVAARADRVLTLDAGRMAG</sequence>
<evidence type="ECO:0000256" key="3">
    <source>
        <dbReference type="ARBA" id="ARBA00022840"/>
    </source>
</evidence>
<dbReference type="CDD" id="cd03255">
    <property type="entry name" value="ABC_MJ0796_LolCDE_FtsE"/>
    <property type="match status" value="1"/>
</dbReference>
<protein>
    <submittedName>
        <fullName evidence="6">ABC transporter-like protein</fullName>
    </submittedName>
</protein>
<keyword evidence="1" id="KW-0813">Transport</keyword>
<keyword evidence="3" id="KW-0067">ATP-binding</keyword>
<dbReference type="GO" id="GO:0005886">
    <property type="term" value="C:plasma membrane"/>
    <property type="evidence" value="ECO:0007669"/>
    <property type="project" value="TreeGrafter"/>
</dbReference>
<dbReference type="InterPro" id="IPR027417">
    <property type="entry name" value="P-loop_NTPase"/>
</dbReference>
<feature type="compositionally biased region" description="Basic and acidic residues" evidence="4">
    <location>
        <begin position="1"/>
        <end position="18"/>
    </location>
</feature>
<name>A0A1C3PE73_9ACTN</name>
<evidence type="ECO:0000256" key="1">
    <source>
        <dbReference type="ARBA" id="ARBA00022448"/>
    </source>
</evidence>
<dbReference type="InterPro" id="IPR015854">
    <property type="entry name" value="ABC_transpr_LolD-like"/>
</dbReference>
<dbReference type="GO" id="GO:0016887">
    <property type="term" value="F:ATP hydrolysis activity"/>
    <property type="evidence" value="ECO:0007669"/>
    <property type="project" value="InterPro"/>
</dbReference>
<dbReference type="InterPro" id="IPR017871">
    <property type="entry name" value="ABC_transporter-like_CS"/>
</dbReference>
<reference evidence="7" key="1">
    <citation type="submission" date="2016-02" db="EMBL/GenBank/DDBJ databases">
        <authorList>
            <person name="Wibberg D."/>
        </authorList>
    </citation>
    <scope>NUCLEOTIDE SEQUENCE [LARGE SCALE GENOMIC DNA]</scope>
</reference>
<dbReference type="PANTHER" id="PTHR24220:SF86">
    <property type="entry name" value="ABC TRANSPORTER ABCH.1"/>
    <property type="match status" value="1"/>
</dbReference>
<dbReference type="Pfam" id="PF00005">
    <property type="entry name" value="ABC_tran"/>
    <property type="match status" value="1"/>
</dbReference>
<feature type="region of interest" description="Disordered" evidence="4">
    <location>
        <begin position="1"/>
        <end position="22"/>
    </location>
</feature>
<accession>A0A1C3PE73</accession>
<feature type="domain" description="ABC transporter" evidence="5">
    <location>
        <begin position="30"/>
        <end position="250"/>
    </location>
</feature>
<dbReference type="SUPFAM" id="SSF52540">
    <property type="entry name" value="P-loop containing nucleoside triphosphate hydrolases"/>
    <property type="match status" value="1"/>
</dbReference>
<dbReference type="InterPro" id="IPR003439">
    <property type="entry name" value="ABC_transporter-like_ATP-bd"/>
</dbReference>
<proteinExistence type="predicted"/>
<organism evidence="6 7">
    <name type="scientific">Candidatus Protofrankia californiensis</name>
    <dbReference type="NCBI Taxonomy" id="1839754"/>
    <lineage>
        <taxon>Bacteria</taxon>
        <taxon>Bacillati</taxon>
        <taxon>Actinomycetota</taxon>
        <taxon>Actinomycetes</taxon>
        <taxon>Frankiales</taxon>
        <taxon>Frankiaceae</taxon>
        <taxon>Protofrankia</taxon>
    </lineage>
</organism>
<evidence type="ECO:0000256" key="2">
    <source>
        <dbReference type="ARBA" id="ARBA00022741"/>
    </source>
</evidence>
<evidence type="ECO:0000259" key="5">
    <source>
        <dbReference type="PROSITE" id="PS50893"/>
    </source>
</evidence>
<evidence type="ECO:0000313" key="6">
    <source>
        <dbReference type="EMBL" id="SBW28090.1"/>
    </source>
</evidence>
<dbReference type="PROSITE" id="PS00211">
    <property type="entry name" value="ABC_TRANSPORTER_1"/>
    <property type="match status" value="1"/>
</dbReference>
<dbReference type="AlphaFoldDB" id="A0A1C3PE73"/>
<dbReference type="EMBL" id="FLUV01002296">
    <property type="protein sequence ID" value="SBW28090.1"/>
    <property type="molecule type" value="Genomic_DNA"/>
</dbReference>
<dbReference type="Gene3D" id="3.40.50.300">
    <property type="entry name" value="P-loop containing nucleotide triphosphate hydrolases"/>
    <property type="match status" value="1"/>
</dbReference>
<keyword evidence="7" id="KW-1185">Reference proteome</keyword>
<dbReference type="InterPro" id="IPR017911">
    <property type="entry name" value="MacB-like_ATP-bd"/>
</dbReference>
<dbReference type="GO" id="GO:0022857">
    <property type="term" value="F:transmembrane transporter activity"/>
    <property type="evidence" value="ECO:0007669"/>
    <property type="project" value="TreeGrafter"/>
</dbReference>
<dbReference type="PANTHER" id="PTHR24220">
    <property type="entry name" value="IMPORT ATP-BINDING PROTEIN"/>
    <property type="match status" value="1"/>
</dbReference>
<dbReference type="SMART" id="SM00382">
    <property type="entry name" value="AAA"/>
    <property type="match status" value="1"/>
</dbReference>
<evidence type="ECO:0000313" key="7">
    <source>
        <dbReference type="Proteomes" id="UP000199013"/>
    </source>
</evidence>
<dbReference type="GO" id="GO:0005524">
    <property type="term" value="F:ATP binding"/>
    <property type="evidence" value="ECO:0007669"/>
    <property type="project" value="UniProtKB-KW"/>
</dbReference>
<dbReference type="Proteomes" id="UP000199013">
    <property type="component" value="Unassembled WGS sequence"/>
</dbReference>
<dbReference type="InterPro" id="IPR003593">
    <property type="entry name" value="AAA+_ATPase"/>
</dbReference>
<gene>
    <name evidence="6" type="ORF">FDG2_5529</name>
</gene>